<reference evidence="1 2" key="1">
    <citation type="submission" date="2014-09" db="EMBL/GenBank/DDBJ databases">
        <title>Vibrio maritimus JCM 19240. (C210) whole genome shotgun sequence.</title>
        <authorList>
            <person name="Sawabe T."/>
            <person name="Meirelles P."/>
            <person name="Nakanishi M."/>
            <person name="Sayaka M."/>
            <person name="Hattori M."/>
            <person name="Ohkuma M."/>
        </authorList>
    </citation>
    <scope>NUCLEOTIDE SEQUENCE [LARGE SCALE GENOMIC DNA]</scope>
    <source>
        <strain evidence="1 2">JCM 19240</strain>
    </source>
</reference>
<dbReference type="OrthoDB" id="3770261at2"/>
<gene>
    <name evidence="1" type="ORF">JCM19240_4205</name>
</gene>
<evidence type="ECO:0000313" key="2">
    <source>
        <dbReference type="Proteomes" id="UP000029224"/>
    </source>
</evidence>
<comment type="caution">
    <text evidence="1">The sequence shown here is derived from an EMBL/GenBank/DDBJ whole genome shotgun (WGS) entry which is preliminary data.</text>
</comment>
<organism evidence="1 2">
    <name type="scientific">Vibrio maritimus</name>
    <dbReference type="NCBI Taxonomy" id="990268"/>
    <lineage>
        <taxon>Bacteria</taxon>
        <taxon>Pseudomonadati</taxon>
        <taxon>Pseudomonadota</taxon>
        <taxon>Gammaproteobacteria</taxon>
        <taxon>Vibrionales</taxon>
        <taxon>Vibrionaceae</taxon>
        <taxon>Vibrio</taxon>
    </lineage>
</organism>
<dbReference type="InterPro" id="IPR022074">
    <property type="entry name" value="DUF3626"/>
</dbReference>
<sequence>MSRTPVETALTNIRQKSTGSRLQQPLSITINFHPDRLTTKGEPLLLAMAKSGSLKSQFETQTSNGGLTAFKGGERWHWEQRVFDGAYDDAPNKLRPKYGALNYREYPMGASPRFGSSYFKLKPHVFERSTFCYPDSYFNPKDFATSDALSDVVAMATETQADLLDDYIEAHIHGELSLSDDVESLVLDPVYRSTPIEQQALALGVAIKWHSGFKLTIEKMSQFPNYRGQEFVELGKRLAVGGIIDARALGSAVTEQGYDEQAVKKVWHYLARFGYRGKIHHTCT</sequence>
<dbReference type="Proteomes" id="UP000029224">
    <property type="component" value="Unassembled WGS sequence"/>
</dbReference>
<reference evidence="1 2" key="2">
    <citation type="submission" date="2014-09" db="EMBL/GenBank/DDBJ databases">
        <authorList>
            <consortium name="NBRP consortium"/>
            <person name="Sawabe T."/>
            <person name="Meirelles P."/>
            <person name="Nakanishi M."/>
            <person name="Sayaka M."/>
            <person name="Hattori M."/>
            <person name="Ohkuma M."/>
        </authorList>
    </citation>
    <scope>NUCLEOTIDE SEQUENCE [LARGE SCALE GENOMIC DNA]</scope>
    <source>
        <strain evidence="1 2">JCM 19240</strain>
    </source>
</reference>
<proteinExistence type="predicted"/>
<accession>A0A090T3W3</accession>
<dbReference type="AlphaFoldDB" id="A0A090T3W3"/>
<evidence type="ECO:0000313" key="1">
    <source>
        <dbReference type="EMBL" id="GAL34655.1"/>
    </source>
</evidence>
<evidence type="ECO:0008006" key="3">
    <source>
        <dbReference type="Google" id="ProtNLM"/>
    </source>
</evidence>
<dbReference type="Pfam" id="PF12294">
    <property type="entry name" value="DUF3626"/>
    <property type="match status" value="1"/>
</dbReference>
<name>A0A090T3W3_9VIBR</name>
<dbReference type="EMBL" id="BBMT01000005">
    <property type="protein sequence ID" value="GAL34655.1"/>
    <property type="molecule type" value="Genomic_DNA"/>
</dbReference>
<protein>
    <recommendedName>
        <fullName evidence="3">DUF3626 domain-containing protein</fullName>
    </recommendedName>
</protein>
<keyword evidence="2" id="KW-1185">Reference proteome</keyword>